<accession>A0A7V7VRZ8</accession>
<dbReference type="AlphaFoldDB" id="A0A7V7VRZ8"/>
<name>A0A7V7VRZ8_9HYPH</name>
<feature type="domain" description="Putative DnaT-like" evidence="1">
    <location>
        <begin position="6"/>
        <end position="148"/>
    </location>
</feature>
<dbReference type="Proteomes" id="UP000460650">
    <property type="component" value="Unassembled WGS sequence"/>
</dbReference>
<comment type="caution">
    <text evidence="2">The sequence shown here is derived from an EMBL/GenBank/DDBJ whole genome shotgun (WGS) entry which is preliminary data.</text>
</comment>
<protein>
    <recommendedName>
        <fullName evidence="1">Putative DnaT-like domain-containing protein</fullName>
    </recommendedName>
</protein>
<evidence type="ECO:0000259" key="1">
    <source>
        <dbReference type="Pfam" id="PF20557"/>
    </source>
</evidence>
<sequence>MAGYGTDDQFQQWLDDNGYTLPNDAPSLAVLRQRGSLYIDAVYGDRFIGRVATFDQERAWPRVGASLRGTAIPSDVIPQAVIYASFYAAYEESVNPGSLNNTGSSSSAVVREKVGDLEVQYANAQSDGTAAFLTPLISTVDGMLAPYLRDLDATCLWLKSVG</sequence>
<evidence type="ECO:0000313" key="2">
    <source>
        <dbReference type="EMBL" id="KAB2655893.1"/>
    </source>
</evidence>
<dbReference type="RefSeq" id="WP_151646661.1">
    <property type="nucleotide sequence ID" value="NZ_WBVY01000004.1"/>
</dbReference>
<dbReference type="InterPro" id="IPR046787">
    <property type="entry name" value="DnaT_2"/>
</dbReference>
<gene>
    <name evidence="2" type="ORF">F9K94_15310</name>
</gene>
<evidence type="ECO:0000313" key="3">
    <source>
        <dbReference type="Proteomes" id="UP000460650"/>
    </source>
</evidence>
<organism evidence="2 3">
    <name type="scientific">Brucella tritici</name>
    <dbReference type="NCBI Taxonomy" id="94626"/>
    <lineage>
        <taxon>Bacteria</taxon>
        <taxon>Pseudomonadati</taxon>
        <taxon>Pseudomonadota</taxon>
        <taxon>Alphaproteobacteria</taxon>
        <taxon>Hyphomicrobiales</taxon>
        <taxon>Brucellaceae</taxon>
        <taxon>Brucella/Ochrobactrum group</taxon>
        <taxon>Brucella</taxon>
    </lineage>
</organism>
<dbReference type="Pfam" id="PF20557">
    <property type="entry name" value="DnaT_2"/>
    <property type="match status" value="1"/>
</dbReference>
<reference evidence="2 3" key="1">
    <citation type="submission" date="2019-09" db="EMBL/GenBank/DDBJ databases">
        <title>Taxonomic organization of the family Brucellaceae based on a phylogenomic approach.</title>
        <authorList>
            <person name="Leclercq S."/>
            <person name="Cloeckaert A."/>
            <person name="Zygmunt M.S."/>
        </authorList>
    </citation>
    <scope>NUCLEOTIDE SEQUENCE [LARGE SCALE GENOMIC DNA]</scope>
    <source>
        <strain evidence="2 3">TA93</strain>
    </source>
</reference>
<proteinExistence type="predicted"/>
<dbReference type="EMBL" id="WBVY01000004">
    <property type="protein sequence ID" value="KAB2655893.1"/>
    <property type="molecule type" value="Genomic_DNA"/>
</dbReference>